<sequence>MLDAWRKASPFGIYYSASPSLGQALQSPLQASQSLDAVRFRGKSLYLLEGDGKARGEPSGHEASLEVLRQTQQQLASKGLTVAFWRYPGLTHGQMFEVSLRSALLHLSGQAALAHQ</sequence>
<evidence type="ECO:0000313" key="2">
    <source>
        <dbReference type="Proteomes" id="UP000255167"/>
    </source>
</evidence>
<dbReference type="InterPro" id="IPR029058">
    <property type="entry name" value="AB_hydrolase_fold"/>
</dbReference>
<dbReference type="SUPFAM" id="SSF53474">
    <property type="entry name" value="alpha/beta-Hydrolases"/>
    <property type="match status" value="1"/>
</dbReference>
<name>A0A378F2R3_KLEPN</name>
<gene>
    <name evidence="1" type="ORF">NCTC9617_00824</name>
</gene>
<dbReference type="Proteomes" id="UP000255167">
    <property type="component" value="Unassembled WGS sequence"/>
</dbReference>
<keyword evidence="1" id="KW-0378">Hydrolase</keyword>
<proteinExistence type="predicted"/>
<organism evidence="1 2">
    <name type="scientific">Klebsiella pneumoniae</name>
    <dbReference type="NCBI Taxonomy" id="573"/>
    <lineage>
        <taxon>Bacteria</taxon>
        <taxon>Pseudomonadati</taxon>
        <taxon>Pseudomonadota</taxon>
        <taxon>Gammaproteobacteria</taxon>
        <taxon>Enterobacterales</taxon>
        <taxon>Enterobacteriaceae</taxon>
        <taxon>Klebsiella/Raoultella group</taxon>
        <taxon>Klebsiella</taxon>
        <taxon>Klebsiella pneumoniae complex</taxon>
    </lineage>
</organism>
<protein>
    <submittedName>
        <fullName evidence="1">Hydrolase</fullName>
    </submittedName>
</protein>
<reference evidence="1 2" key="1">
    <citation type="submission" date="2018-06" db="EMBL/GenBank/DDBJ databases">
        <authorList>
            <consortium name="Pathogen Informatics"/>
            <person name="Doyle S."/>
        </authorList>
    </citation>
    <scope>NUCLEOTIDE SEQUENCE [LARGE SCALE GENOMIC DNA]</scope>
    <source>
        <strain evidence="1 2">NCTC9617</strain>
    </source>
</reference>
<dbReference type="Gene3D" id="3.40.50.1820">
    <property type="entry name" value="alpha/beta hydrolase"/>
    <property type="match status" value="1"/>
</dbReference>
<dbReference type="GO" id="GO:0016787">
    <property type="term" value="F:hydrolase activity"/>
    <property type="evidence" value="ECO:0007669"/>
    <property type="project" value="UniProtKB-KW"/>
</dbReference>
<evidence type="ECO:0000313" key="1">
    <source>
        <dbReference type="EMBL" id="STW39302.1"/>
    </source>
</evidence>
<dbReference type="AlphaFoldDB" id="A0A378F2R3"/>
<dbReference type="EMBL" id="UGNC01000004">
    <property type="protein sequence ID" value="STW39302.1"/>
    <property type="molecule type" value="Genomic_DNA"/>
</dbReference>
<accession>A0A378F2R3</accession>